<dbReference type="RefSeq" id="WP_089452161.1">
    <property type="nucleotide sequence ID" value="NZ_NKFA01000008.1"/>
</dbReference>
<dbReference type="Proteomes" id="UP000214600">
    <property type="component" value="Unassembled WGS sequence"/>
</dbReference>
<accession>A0A228IIX0</accession>
<dbReference type="EMBL" id="NKFA01000008">
    <property type="protein sequence ID" value="OXI42132.1"/>
    <property type="molecule type" value="Genomic_DNA"/>
</dbReference>
<dbReference type="AlphaFoldDB" id="A0A228IIX0"/>
<comment type="caution">
    <text evidence="1">The sequence shown here is derived from an EMBL/GenBank/DDBJ whole genome shotgun (WGS) entry which is preliminary data.</text>
</comment>
<reference evidence="1 2" key="2">
    <citation type="submission" date="2017-08" db="EMBL/GenBank/DDBJ databases">
        <title>WGS of novel Burkholderia cepaca complex species.</title>
        <authorList>
            <person name="Lipuma J."/>
            <person name="Spilker T."/>
        </authorList>
    </citation>
    <scope>NUCLEOTIDE SEQUENCE [LARGE SCALE GENOMIC DNA]</scope>
    <source>
        <strain evidence="1 2">AU17325</strain>
    </source>
</reference>
<evidence type="ECO:0000313" key="1">
    <source>
        <dbReference type="EMBL" id="OXI42132.1"/>
    </source>
</evidence>
<organism evidence="1 2">
    <name type="scientific">Burkholderia aenigmatica</name>
    <dbReference type="NCBI Taxonomy" id="2015348"/>
    <lineage>
        <taxon>Bacteria</taxon>
        <taxon>Pseudomonadati</taxon>
        <taxon>Pseudomonadota</taxon>
        <taxon>Betaproteobacteria</taxon>
        <taxon>Burkholderiales</taxon>
        <taxon>Burkholderiaceae</taxon>
        <taxon>Burkholderia</taxon>
        <taxon>Burkholderia cepacia complex</taxon>
    </lineage>
</organism>
<proteinExistence type="predicted"/>
<evidence type="ECO:0000313" key="2">
    <source>
        <dbReference type="Proteomes" id="UP000214600"/>
    </source>
</evidence>
<sequence length="75" mass="8397">MNQRAVLKEAHVAGAAVSYHEASETIQIDGHRWDRWAALRNCREPQPFISYRTKSLRGNVAGRIQAGYSVVHAGH</sequence>
<reference evidence="2" key="1">
    <citation type="submission" date="2017-06" db="EMBL/GenBank/DDBJ databases">
        <authorList>
            <person name="LiPuma J."/>
            <person name="Spilker T."/>
        </authorList>
    </citation>
    <scope>NUCLEOTIDE SEQUENCE [LARGE SCALE GENOMIC DNA]</scope>
    <source>
        <strain evidence="2">AU17325</strain>
    </source>
</reference>
<name>A0A228IIX0_9BURK</name>
<protein>
    <submittedName>
        <fullName evidence="1">Uncharacterized protein</fullName>
    </submittedName>
</protein>
<gene>
    <name evidence="1" type="ORF">CFB84_23105</name>
</gene>